<organism evidence="2 3">
    <name type="scientific">Effusibacillus lacus</name>
    <dbReference type="NCBI Taxonomy" id="1348429"/>
    <lineage>
        <taxon>Bacteria</taxon>
        <taxon>Bacillati</taxon>
        <taxon>Bacillota</taxon>
        <taxon>Bacilli</taxon>
        <taxon>Bacillales</taxon>
        <taxon>Alicyclobacillaceae</taxon>
        <taxon>Effusibacillus</taxon>
    </lineage>
</organism>
<dbReference type="PIRSF" id="PIRSF002825">
    <property type="entry name" value="CfbpA"/>
    <property type="match status" value="1"/>
</dbReference>
<dbReference type="AlphaFoldDB" id="A0A292YPG3"/>
<dbReference type="PANTHER" id="PTHR30006:SF24">
    <property type="entry name" value="SLL0237 PROTEIN"/>
    <property type="match status" value="1"/>
</dbReference>
<dbReference type="InterPro" id="IPR026045">
    <property type="entry name" value="Ferric-bd"/>
</dbReference>
<accession>A0A292YPG3</accession>
<dbReference type="SUPFAM" id="SSF53850">
    <property type="entry name" value="Periplasmic binding protein-like II"/>
    <property type="match status" value="1"/>
</dbReference>
<dbReference type="InterPro" id="IPR006059">
    <property type="entry name" value="SBP"/>
</dbReference>
<dbReference type="Proteomes" id="UP000217785">
    <property type="component" value="Unassembled WGS sequence"/>
</dbReference>
<comment type="caution">
    <text evidence="2">The sequence shown here is derived from an EMBL/GenBank/DDBJ whole genome shotgun (WGS) entry which is preliminary data.</text>
</comment>
<evidence type="ECO:0000313" key="2">
    <source>
        <dbReference type="EMBL" id="GAX90370.1"/>
    </source>
</evidence>
<reference evidence="3" key="1">
    <citation type="submission" date="2017-07" db="EMBL/GenBank/DDBJ databases">
        <title>Draft genome sequence of Effusibacillus lacus strain skLN1.</title>
        <authorList>
            <person name="Watanabe M."/>
            <person name="Kojima H."/>
            <person name="Fukui M."/>
        </authorList>
    </citation>
    <scope>NUCLEOTIDE SEQUENCE [LARGE SCALE GENOMIC DNA]</scope>
    <source>
        <strain evidence="3">skLN1</strain>
    </source>
</reference>
<dbReference type="Pfam" id="PF13416">
    <property type="entry name" value="SBP_bac_8"/>
    <property type="match status" value="1"/>
</dbReference>
<evidence type="ECO:0000313" key="3">
    <source>
        <dbReference type="Proteomes" id="UP000217785"/>
    </source>
</evidence>
<sequence>MLTGTLIAGCGQTVNSPKPSDSTEKTSSEQIYLYQGSDRDQKLVENAKKEGTVTLYTSMNLDDSQPLTDAFEKKYGIKIVLWRAGSEKVVQRAITEAKAKRFDVDVIETNGPEMEMLAREQLAHEFYSPYFSDLPPEAIPAHKKWVADRFNFFVMAYNTNKVSPAEAPKTYQDFLDPKWKGKIALESSDTEWFATLAKIWGEEKGLQYFKALADMNPIIREGHTLMGELVASGEIPITLTVYNHYAEQLKKKGAPIEWVPLEPTIGRPNGISVMKNAPHPHAALLFADFVLSPEGQEIINNRGRVPSSTKVKTNLNNFKYKMADPVVVLDEWDKWNKMWEDLFLKSKK</sequence>
<protein>
    <submittedName>
        <fullName evidence="2">ABC transporter substrate-binding protein</fullName>
    </submittedName>
</protein>
<proteinExistence type="predicted"/>
<dbReference type="PANTHER" id="PTHR30006">
    <property type="entry name" value="THIAMINE-BINDING PERIPLASMIC PROTEIN-RELATED"/>
    <property type="match status" value="1"/>
</dbReference>
<gene>
    <name evidence="2" type="ORF">EFBL_1996</name>
</gene>
<dbReference type="Gene3D" id="3.40.190.10">
    <property type="entry name" value="Periplasmic binding protein-like II"/>
    <property type="match status" value="2"/>
</dbReference>
<keyword evidence="3" id="KW-1185">Reference proteome</keyword>
<name>A0A292YPG3_9BACL</name>
<keyword evidence="1" id="KW-0732">Signal</keyword>
<evidence type="ECO:0000256" key="1">
    <source>
        <dbReference type="ARBA" id="ARBA00022729"/>
    </source>
</evidence>
<dbReference type="EMBL" id="BDUF01000057">
    <property type="protein sequence ID" value="GAX90370.1"/>
    <property type="molecule type" value="Genomic_DNA"/>
</dbReference>